<evidence type="ECO:0000313" key="2">
    <source>
        <dbReference type="EMBL" id="KFL29432.1"/>
    </source>
</evidence>
<evidence type="ECO:0008006" key="4">
    <source>
        <dbReference type="Google" id="ProtNLM"/>
    </source>
</evidence>
<evidence type="ECO:0000256" key="1">
    <source>
        <dbReference type="SAM" id="MobiDB-lite"/>
    </source>
</evidence>
<dbReference type="AlphaFoldDB" id="A0A087LXS9"/>
<dbReference type="EMBL" id="JQGC01000026">
    <property type="protein sequence ID" value="KFL29432.1"/>
    <property type="molecule type" value="Genomic_DNA"/>
</dbReference>
<proteinExistence type="predicted"/>
<dbReference type="RefSeq" id="WP_035086446.1">
    <property type="nucleotide sequence ID" value="NZ_JQGC01000026.1"/>
</dbReference>
<gene>
    <name evidence="2" type="ORF">JP75_20980</name>
</gene>
<evidence type="ECO:0000313" key="3">
    <source>
        <dbReference type="Proteomes" id="UP000028981"/>
    </source>
</evidence>
<protein>
    <recommendedName>
        <fullName evidence="4">DUF2934 domain-containing protein</fullName>
    </recommendedName>
</protein>
<accession>A0A087LXS9</accession>
<feature type="region of interest" description="Disordered" evidence="1">
    <location>
        <begin position="51"/>
        <end position="71"/>
    </location>
</feature>
<keyword evidence="3" id="KW-1185">Reference proteome</keyword>
<comment type="caution">
    <text evidence="2">The sequence shown here is derived from an EMBL/GenBank/DDBJ whole genome shotgun (WGS) entry which is preliminary data.</text>
</comment>
<dbReference type="Proteomes" id="UP000028981">
    <property type="component" value="Unassembled WGS sequence"/>
</dbReference>
<dbReference type="Pfam" id="PF11154">
    <property type="entry name" value="DUF2934"/>
    <property type="match status" value="1"/>
</dbReference>
<name>A0A087LXS9_9HYPH</name>
<reference evidence="2 3" key="1">
    <citation type="submission" date="2014-08" db="EMBL/GenBank/DDBJ databases">
        <authorList>
            <person name="Hassan Y.I."/>
            <person name="Lepp D."/>
            <person name="Zhou T."/>
        </authorList>
    </citation>
    <scope>NUCLEOTIDE SEQUENCE [LARGE SCALE GENOMIC DNA]</scope>
    <source>
        <strain evidence="2 3">IFO13584</strain>
    </source>
</reference>
<dbReference type="InterPro" id="IPR021327">
    <property type="entry name" value="DUF2934"/>
</dbReference>
<organism evidence="2 3">
    <name type="scientific">Devosia riboflavina</name>
    <dbReference type="NCBI Taxonomy" id="46914"/>
    <lineage>
        <taxon>Bacteria</taxon>
        <taxon>Pseudomonadati</taxon>
        <taxon>Pseudomonadota</taxon>
        <taxon>Alphaproteobacteria</taxon>
        <taxon>Hyphomicrobiales</taxon>
        <taxon>Devosiaceae</taxon>
        <taxon>Devosia</taxon>
    </lineage>
</organism>
<dbReference type="OrthoDB" id="9811127at2"/>
<sequence>MYEDTEKFVDLDFEQRVRQTAYHLWEDDGRPFGDEKKYWFIALERLLAERPEATQTKPLQAPGLSSEARDV</sequence>